<evidence type="ECO:0000313" key="3">
    <source>
        <dbReference type="Proteomes" id="UP001055439"/>
    </source>
</evidence>
<sequence>MKNKSLRNSTRSTAIRQREGERSEEDVVGNGRSGANNGAGDLALLPNACRRNDRVVLHPYAGNQRTGAGRAQL</sequence>
<name>A0A9E7GHY5_9LILI</name>
<proteinExistence type="predicted"/>
<feature type="region of interest" description="Disordered" evidence="1">
    <location>
        <begin position="1"/>
        <end position="43"/>
    </location>
</feature>
<keyword evidence="3" id="KW-1185">Reference proteome</keyword>
<organism evidence="2 3">
    <name type="scientific">Musa troglodytarum</name>
    <name type="common">fe'i banana</name>
    <dbReference type="NCBI Taxonomy" id="320322"/>
    <lineage>
        <taxon>Eukaryota</taxon>
        <taxon>Viridiplantae</taxon>
        <taxon>Streptophyta</taxon>
        <taxon>Embryophyta</taxon>
        <taxon>Tracheophyta</taxon>
        <taxon>Spermatophyta</taxon>
        <taxon>Magnoliopsida</taxon>
        <taxon>Liliopsida</taxon>
        <taxon>Zingiberales</taxon>
        <taxon>Musaceae</taxon>
        <taxon>Musa</taxon>
    </lineage>
</organism>
<evidence type="ECO:0000256" key="1">
    <source>
        <dbReference type="SAM" id="MobiDB-lite"/>
    </source>
</evidence>
<reference evidence="2" key="1">
    <citation type="submission" date="2022-05" db="EMBL/GenBank/DDBJ databases">
        <title>The Musa troglodytarum L. genome provides insights into the mechanism of non-climacteric behaviour and enrichment of carotenoids.</title>
        <authorList>
            <person name="Wang J."/>
        </authorList>
    </citation>
    <scope>NUCLEOTIDE SEQUENCE</scope>
    <source>
        <tissue evidence="2">Leaf</tissue>
    </source>
</reference>
<dbReference type="AlphaFoldDB" id="A0A9E7GHY5"/>
<feature type="compositionally biased region" description="Low complexity" evidence="1">
    <location>
        <begin position="29"/>
        <end position="40"/>
    </location>
</feature>
<protein>
    <submittedName>
        <fullName evidence="2">Uncharacterized protein</fullName>
    </submittedName>
</protein>
<evidence type="ECO:0000313" key="2">
    <source>
        <dbReference type="EMBL" id="URE12339.1"/>
    </source>
</evidence>
<dbReference type="Proteomes" id="UP001055439">
    <property type="component" value="Chromosome 6"/>
</dbReference>
<accession>A0A9E7GHY5</accession>
<dbReference type="EMBL" id="CP097508">
    <property type="protein sequence ID" value="URE12339.1"/>
    <property type="molecule type" value="Genomic_DNA"/>
</dbReference>
<feature type="compositionally biased region" description="Polar residues" evidence="1">
    <location>
        <begin position="1"/>
        <end position="15"/>
    </location>
</feature>
<gene>
    <name evidence="2" type="ORF">MUK42_28566</name>
</gene>